<dbReference type="Gene3D" id="1.10.10.60">
    <property type="entry name" value="Homeodomain-like"/>
    <property type="match status" value="1"/>
</dbReference>
<accession>A0A9W5VBM8</accession>
<reference evidence="2 3" key="1">
    <citation type="submission" date="2012-12" db="EMBL/GenBank/DDBJ databases">
        <title>The Genome Sequence of Bacillus cereus ISP2954.</title>
        <authorList>
            <consortium name="The Broad Institute Genome Sequencing Platform"/>
            <consortium name="The Broad Institute Genome Sequencing Center for Infectious Disease"/>
            <person name="Feldgarden M."/>
            <person name="Van der Auwera G.A."/>
            <person name="Mahillon J."/>
            <person name="Duprez V."/>
            <person name="Timmery S."/>
            <person name="Mattelet C."/>
            <person name="Dierick K."/>
            <person name="Sun M."/>
            <person name="Yu Z."/>
            <person name="Zhu L."/>
            <person name="Hu X."/>
            <person name="Shank E.B."/>
            <person name="Swiecicka I."/>
            <person name="Hansen B.M."/>
            <person name="Andrup L."/>
            <person name="Walker B."/>
            <person name="Young S.K."/>
            <person name="Zeng Q."/>
            <person name="Gargeya S."/>
            <person name="Fitzgerald M."/>
            <person name="Haas B."/>
            <person name="Abouelleil A."/>
            <person name="Alvarado L."/>
            <person name="Arachchi H.M."/>
            <person name="Berlin A.M."/>
            <person name="Chapman S.B."/>
            <person name="Dewar J."/>
            <person name="Goldberg J."/>
            <person name="Griggs A."/>
            <person name="Gujja S."/>
            <person name="Hansen M."/>
            <person name="Howarth C."/>
            <person name="Imamovic A."/>
            <person name="Larimer J."/>
            <person name="McCowan C."/>
            <person name="Murphy C."/>
            <person name="Neiman D."/>
            <person name="Pearson M."/>
            <person name="Priest M."/>
            <person name="Roberts A."/>
            <person name="Saif S."/>
            <person name="Shea T."/>
            <person name="Sisk P."/>
            <person name="Sykes S."/>
            <person name="Wortman J."/>
            <person name="Nusbaum C."/>
            <person name="Birren B."/>
        </authorList>
    </citation>
    <scope>NUCLEOTIDE SEQUENCE [LARGE SCALE GENOMIC DNA]</scope>
    <source>
        <strain evidence="2 3">ISP2954</strain>
    </source>
</reference>
<feature type="compositionally biased region" description="Basic and acidic residues" evidence="1">
    <location>
        <begin position="100"/>
        <end position="116"/>
    </location>
</feature>
<comment type="caution">
    <text evidence="2">The sequence shown here is derived from an EMBL/GenBank/DDBJ whole genome shotgun (WGS) entry which is preliminary data.</text>
</comment>
<organism evidence="2 3">
    <name type="scientific">Bacillus cereus ISP2954</name>
    <dbReference type="NCBI Taxonomy" id="1053215"/>
    <lineage>
        <taxon>Bacteria</taxon>
        <taxon>Bacillati</taxon>
        <taxon>Bacillota</taxon>
        <taxon>Bacilli</taxon>
        <taxon>Bacillales</taxon>
        <taxon>Bacillaceae</taxon>
        <taxon>Bacillus</taxon>
        <taxon>Bacillus cereus group</taxon>
    </lineage>
</organism>
<proteinExistence type="predicted"/>
<evidence type="ECO:0000313" key="3">
    <source>
        <dbReference type="Proteomes" id="UP000013989"/>
    </source>
</evidence>
<protein>
    <recommendedName>
        <fullName evidence="4">Helix-turn-helix type 11 domain-containing protein</fullName>
    </recommendedName>
</protein>
<dbReference type="AlphaFoldDB" id="A0A9W5VBM8"/>
<feature type="region of interest" description="Disordered" evidence="1">
    <location>
        <begin position="100"/>
        <end position="122"/>
    </location>
</feature>
<sequence>MIVKIVEIIDLINSSMTMPDMAKKLGVSKDTLRRRLNSVGYEYDNSKKKTLYVGEESEKNQIDNRLFSDLNKKDNRNELKVIRKKSAEIQNEEKHVVNEFRNESEKNQSKEKEVLNKVRKKSEKNQNDFTESEILALKDLLHIVKSDEAKLFLELASLPESKESKKSSIVISKEIHEQFEEFSKQFAGKRISKFSLIELALYEFMKKYS</sequence>
<evidence type="ECO:0000256" key="1">
    <source>
        <dbReference type="SAM" id="MobiDB-lite"/>
    </source>
</evidence>
<name>A0A9W5VBM8_BACCE</name>
<dbReference type="EMBL" id="AHEJ01000128">
    <property type="protein sequence ID" value="EOP50010.1"/>
    <property type="molecule type" value="Genomic_DNA"/>
</dbReference>
<dbReference type="Proteomes" id="UP000013989">
    <property type="component" value="Unassembled WGS sequence"/>
</dbReference>
<evidence type="ECO:0000313" key="2">
    <source>
        <dbReference type="EMBL" id="EOP50010.1"/>
    </source>
</evidence>
<evidence type="ECO:0008006" key="4">
    <source>
        <dbReference type="Google" id="ProtNLM"/>
    </source>
</evidence>
<gene>
    <name evidence="2" type="ORF">IGU_06846</name>
</gene>